<dbReference type="Proteomes" id="UP000276232">
    <property type="component" value="Unassembled WGS sequence"/>
</dbReference>
<evidence type="ECO:0000313" key="4">
    <source>
        <dbReference type="Proteomes" id="UP000276232"/>
    </source>
</evidence>
<dbReference type="EMBL" id="RJKN01000004">
    <property type="protein sequence ID" value="ROP43257.1"/>
    <property type="molecule type" value="Genomic_DNA"/>
</dbReference>
<protein>
    <submittedName>
        <fullName evidence="3">Uncharacterized protein</fullName>
    </submittedName>
</protein>
<feature type="compositionally biased region" description="Polar residues" evidence="1">
    <location>
        <begin position="377"/>
        <end position="391"/>
    </location>
</feature>
<accession>A0A3N1HL60</accession>
<proteinExistence type="predicted"/>
<evidence type="ECO:0000256" key="1">
    <source>
        <dbReference type="SAM" id="MobiDB-lite"/>
    </source>
</evidence>
<keyword evidence="2" id="KW-1133">Transmembrane helix</keyword>
<keyword evidence="2" id="KW-0812">Transmembrane</keyword>
<dbReference type="InParanoid" id="A0A3N1HL60"/>
<evidence type="ECO:0000256" key="2">
    <source>
        <dbReference type="SAM" id="Phobius"/>
    </source>
</evidence>
<reference evidence="3 4" key="1">
    <citation type="journal article" date="2015" name="Stand. Genomic Sci.">
        <title>Genomic Encyclopedia of Bacterial and Archaeal Type Strains, Phase III: the genomes of soil and plant-associated and newly described type strains.</title>
        <authorList>
            <person name="Whitman W.B."/>
            <person name="Woyke T."/>
            <person name="Klenk H.P."/>
            <person name="Zhou Y."/>
            <person name="Lilburn T.G."/>
            <person name="Beck B.J."/>
            <person name="De Vos P."/>
            <person name="Vandamme P."/>
            <person name="Eisen J.A."/>
            <person name="Garrity G."/>
            <person name="Hugenholtz P."/>
            <person name="Kyrpides N.C."/>
        </authorList>
    </citation>
    <scope>NUCLEOTIDE SEQUENCE [LARGE SCALE GENOMIC DNA]</scope>
    <source>
        <strain evidence="3 4">CECT 7306</strain>
    </source>
</reference>
<keyword evidence="4" id="KW-1185">Reference proteome</keyword>
<name>A0A3N1HL60_9ACTN</name>
<sequence>MSCSQVTIRRRRLLRASGTRSAPLVFVVPGRRWGGPDERGPGQMSRGTGAARHGARVGVALATAGLVALPLTAAQAAGTDEERPTYVDLAEVEVDGSFLVPVETLPDFDPSKSSATDFFNAVPVAPGGEVTISLPPGVEVPDAGATTLEGGTEDQEPVGEQYAFEASDGGPLTAAVEDGSLVVTLPAAEDLPAELVGDAILSVPVEGGGLEQDLFYYLDLGSSAGGDALELAPVLVTTASAFVGYRVETGSSIELDVTDADVLAGLGVTSLDPLLVSVTGLGELVAPAPAVAVDADGLRATVTLSPETVPEDYVALLTLQPRDGDGVVEPQLLVQVDLPLGVVEAAAEPAPAPSAEPTTAPAPAPAPPAEKPRQNEGLRSNTGVEDTGTSTTALVAGGGVLLLGLAAGAALLRRRTQR</sequence>
<dbReference type="AlphaFoldDB" id="A0A3N1HL60"/>
<feature type="compositionally biased region" description="Pro residues" evidence="1">
    <location>
        <begin position="350"/>
        <end position="369"/>
    </location>
</feature>
<keyword evidence="2" id="KW-0472">Membrane</keyword>
<gene>
    <name evidence="3" type="ORF">EDC03_1858</name>
</gene>
<comment type="caution">
    <text evidence="3">The sequence shown here is derived from an EMBL/GenBank/DDBJ whole genome shotgun (WGS) entry which is preliminary data.</text>
</comment>
<feature type="transmembrane region" description="Helical" evidence="2">
    <location>
        <begin position="393"/>
        <end position="412"/>
    </location>
</feature>
<organism evidence="3 4">
    <name type="scientific">Pseudokineococcus lusitanus</name>
    <dbReference type="NCBI Taxonomy" id="763993"/>
    <lineage>
        <taxon>Bacteria</taxon>
        <taxon>Bacillati</taxon>
        <taxon>Actinomycetota</taxon>
        <taxon>Actinomycetes</taxon>
        <taxon>Kineosporiales</taxon>
        <taxon>Kineosporiaceae</taxon>
        <taxon>Pseudokineococcus</taxon>
    </lineage>
</organism>
<evidence type="ECO:0000313" key="3">
    <source>
        <dbReference type="EMBL" id="ROP43257.1"/>
    </source>
</evidence>
<feature type="region of interest" description="Disordered" evidence="1">
    <location>
        <begin position="347"/>
        <end position="391"/>
    </location>
</feature>